<keyword evidence="2" id="KW-1185">Reference proteome</keyword>
<dbReference type="EMBL" id="JBFPJR010000001">
    <property type="protein sequence ID" value="MEX0426151.1"/>
    <property type="molecule type" value="Genomic_DNA"/>
</dbReference>
<proteinExistence type="predicted"/>
<dbReference type="Proteomes" id="UP001556631">
    <property type="component" value="Unassembled WGS sequence"/>
</dbReference>
<organism evidence="1 2">
    <name type="scientific">Nocardioides eburneus</name>
    <dbReference type="NCBI Taxonomy" id="3231482"/>
    <lineage>
        <taxon>Bacteria</taxon>
        <taxon>Bacillati</taxon>
        <taxon>Actinomycetota</taxon>
        <taxon>Actinomycetes</taxon>
        <taxon>Propionibacteriales</taxon>
        <taxon>Nocardioidaceae</taxon>
        <taxon>Nocardioides</taxon>
    </lineage>
</organism>
<name>A0ABV3STA0_9ACTN</name>
<sequence length="189" mass="20590">MINPTPPRLTERHEATVERVLFDEVVDTDYGQFDLGWGDGYGFDGDFDRFFAGQINGLVGAGMKAGLYLNLARRSGGSHVRVVSSDSEPTLDAEWEDVVEVSVTIPAGAASSWSTWSGEESGALALQPGTYRVRVSARGRDAGRAGEFDEGVVDFYLVEFWPAPVQPDAVVRTGSDDAAYWHREVGGRR</sequence>
<evidence type="ECO:0008006" key="3">
    <source>
        <dbReference type="Google" id="ProtNLM"/>
    </source>
</evidence>
<protein>
    <recommendedName>
        <fullName evidence="3">DUF4265 domain-containing protein</fullName>
    </recommendedName>
</protein>
<reference evidence="1 2" key="1">
    <citation type="submission" date="2024-07" db="EMBL/GenBank/DDBJ databases">
        <authorList>
            <person name="Lee S."/>
            <person name="Kang M."/>
        </authorList>
    </citation>
    <scope>NUCLEOTIDE SEQUENCE [LARGE SCALE GENOMIC DNA]</scope>
    <source>
        <strain evidence="1 2">DS6</strain>
    </source>
</reference>
<accession>A0ABV3STA0</accession>
<comment type="caution">
    <text evidence="1">The sequence shown here is derived from an EMBL/GenBank/DDBJ whole genome shotgun (WGS) entry which is preliminary data.</text>
</comment>
<evidence type="ECO:0000313" key="2">
    <source>
        <dbReference type="Proteomes" id="UP001556631"/>
    </source>
</evidence>
<evidence type="ECO:0000313" key="1">
    <source>
        <dbReference type="EMBL" id="MEX0426151.1"/>
    </source>
</evidence>
<dbReference type="RefSeq" id="WP_367990807.1">
    <property type="nucleotide sequence ID" value="NZ_JBFPJR010000001.1"/>
</dbReference>
<gene>
    <name evidence="1" type="ORF">AB3X52_00860</name>
</gene>